<keyword evidence="3" id="KW-1185">Reference proteome</keyword>
<proteinExistence type="predicted"/>
<dbReference type="RefSeq" id="WP_148697530.1">
    <property type="nucleotide sequence ID" value="NZ_CP017834.1"/>
</dbReference>
<reference evidence="2 3" key="1">
    <citation type="submission" date="2016-10" db="EMBL/GenBank/DDBJ databases">
        <title>Silvanigrella aquatica sp. nov., isolated from a freshwater lake located in the Black Forest, Germany, description of Silvanigrellaceae fam. nov., Silvanigrellales ord. nov., reclassification of the order Bdellovibrionales in the class Oligoflexia, reclassification of the families Bacteriovoracaceae and Halobacteriovoraceae in the new order Bacteriovoracales ord. nov., and reclassification of the family Pseudobacteriovoracaceae in the order Oligoflexiales.</title>
        <authorList>
            <person name="Hahn M.W."/>
            <person name="Schmidt J."/>
            <person name="Koll U."/>
            <person name="Rohde M."/>
            <person name="Verbag S."/>
            <person name="Pitt A."/>
            <person name="Nakai R."/>
            <person name="Naganuma T."/>
            <person name="Lang E."/>
        </authorList>
    </citation>
    <scope>NUCLEOTIDE SEQUENCE [LARGE SCALE GENOMIC DNA]</scope>
    <source>
        <strain evidence="2 3">MWH-Nonnen-W8red</strain>
    </source>
</reference>
<dbReference type="Proteomes" id="UP000184731">
    <property type="component" value="Chromosome"/>
</dbReference>
<evidence type="ECO:0000256" key="1">
    <source>
        <dbReference type="SAM" id="Phobius"/>
    </source>
</evidence>
<sequence length="195" mass="22760">MRLRCDYLSLTIFICIMLLAFFISCQAPMNSEDIALPPEVPVSEYVTIPVKRIIFSYYDHKKWRIVTQETEYQDGNRMKSLSSMWIFDFMPLEIIVLDSPQIHEDFIYSFNPGDFIVFRKTKIFLPFQEVAYSEEYDNLLPSLCQAGEFRALVRVVSPLKFIGISDDEADGLESQNPPRPWFSQGNVVCLKIIRY</sequence>
<dbReference type="KEGG" id="saqi:AXG55_07660"/>
<dbReference type="PROSITE" id="PS51257">
    <property type="entry name" value="PROKAR_LIPOPROTEIN"/>
    <property type="match status" value="1"/>
</dbReference>
<organism evidence="2 3">
    <name type="scientific">Silvanigrella aquatica</name>
    <dbReference type="NCBI Taxonomy" id="1915309"/>
    <lineage>
        <taxon>Bacteria</taxon>
        <taxon>Pseudomonadati</taxon>
        <taxon>Bdellovibrionota</taxon>
        <taxon>Oligoflexia</taxon>
        <taxon>Silvanigrellales</taxon>
        <taxon>Silvanigrellaceae</taxon>
        <taxon>Silvanigrella</taxon>
    </lineage>
</organism>
<dbReference type="AlphaFoldDB" id="A0A1L4D0S7"/>
<evidence type="ECO:0000313" key="2">
    <source>
        <dbReference type="EMBL" id="APJ03788.1"/>
    </source>
</evidence>
<name>A0A1L4D0S7_9BACT</name>
<keyword evidence="1" id="KW-0472">Membrane</keyword>
<dbReference type="OrthoDB" id="5295105at2"/>
<keyword evidence="1" id="KW-1133">Transmembrane helix</keyword>
<accession>A0A1L4D0S7</accession>
<keyword evidence="1" id="KW-0812">Transmembrane</keyword>
<dbReference type="EMBL" id="CP017834">
    <property type="protein sequence ID" value="APJ03788.1"/>
    <property type="molecule type" value="Genomic_DNA"/>
</dbReference>
<feature type="transmembrane region" description="Helical" evidence="1">
    <location>
        <begin position="7"/>
        <end position="24"/>
    </location>
</feature>
<evidence type="ECO:0000313" key="3">
    <source>
        <dbReference type="Proteomes" id="UP000184731"/>
    </source>
</evidence>
<dbReference type="STRING" id="1915309.AXG55_07660"/>
<protein>
    <submittedName>
        <fullName evidence="2">Uncharacterized protein</fullName>
    </submittedName>
</protein>
<gene>
    <name evidence="2" type="ORF">AXG55_07660</name>
</gene>